<name>A0A0U5FG77_XANCI</name>
<protein>
    <submittedName>
        <fullName evidence="1">Uncharacterized protein</fullName>
    </submittedName>
</protein>
<sequence length="64" mass="6755">MGVVMIGTALAINLIAEAGVCKLQPPFAARALTTWHRFHRKWAARQPAWAASTPGAATARAVAT</sequence>
<reference evidence="1 2" key="1">
    <citation type="submission" date="2014-09" db="EMBL/GenBank/DDBJ databases">
        <authorList>
            <person name="Regsiter A."/>
        </authorList>
    </citation>
    <scope>NUCLEOTIDE SEQUENCE [LARGE SCALE GENOMIC DNA]</scope>
</reference>
<organism evidence="1 2">
    <name type="scientific">Xanthomonas citri pv. citri</name>
    <dbReference type="NCBI Taxonomy" id="611301"/>
    <lineage>
        <taxon>Bacteria</taxon>
        <taxon>Pseudomonadati</taxon>
        <taxon>Pseudomonadota</taxon>
        <taxon>Gammaproteobacteria</taxon>
        <taxon>Lysobacterales</taxon>
        <taxon>Lysobacteraceae</taxon>
        <taxon>Xanthomonas</taxon>
    </lineage>
</organism>
<evidence type="ECO:0000313" key="1">
    <source>
        <dbReference type="EMBL" id="CEG16117.1"/>
    </source>
</evidence>
<accession>A0A0U5FG77</accession>
<evidence type="ECO:0000313" key="2">
    <source>
        <dbReference type="Proteomes" id="UP000052230"/>
    </source>
</evidence>
<comment type="caution">
    <text evidence="1">The sequence shown here is derived from an EMBL/GenBank/DDBJ whole genome shotgun (WGS) entry which is preliminary data.</text>
</comment>
<dbReference type="EMBL" id="CCXZ01000123">
    <property type="protein sequence ID" value="CEG16117.1"/>
    <property type="molecule type" value="Genomic_DNA"/>
</dbReference>
<proteinExistence type="predicted"/>
<keyword evidence="2" id="KW-1185">Reference proteome</keyword>
<dbReference type="Proteomes" id="UP000052230">
    <property type="component" value="Unassembled WGS sequence"/>
</dbReference>
<gene>
    <name evidence="1" type="ORF">XAC3562_300005</name>
</gene>
<dbReference type="AlphaFoldDB" id="A0A0U5FG77"/>